<dbReference type="Proteomes" id="UP000718281">
    <property type="component" value="Unassembled WGS sequence"/>
</dbReference>
<organism evidence="3 4">
    <name type="scientific">Candidatus Phosphoribacter hodrii</name>
    <dbReference type="NCBI Taxonomy" id="2953743"/>
    <lineage>
        <taxon>Bacteria</taxon>
        <taxon>Bacillati</taxon>
        <taxon>Actinomycetota</taxon>
        <taxon>Actinomycetes</taxon>
        <taxon>Micrococcales</taxon>
        <taxon>Dermatophilaceae</taxon>
        <taxon>Candidatus Phosphoribacter</taxon>
    </lineage>
</organism>
<name>A0A934X3U5_9MICO</name>
<evidence type="ECO:0000313" key="3">
    <source>
        <dbReference type="EMBL" id="MBK6299969.1"/>
    </source>
</evidence>
<feature type="compositionally biased region" description="Polar residues" evidence="1">
    <location>
        <begin position="60"/>
        <end position="73"/>
    </location>
</feature>
<feature type="region of interest" description="Disordered" evidence="1">
    <location>
        <begin position="53"/>
        <end position="74"/>
    </location>
</feature>
<feature type="domain" description="DUF4261" evidence="2">
    <location>
        <begin position="217"/>
        <end position="289"/>
    </location>
</feature>
<gene>
    <name evidence="3" type="ORF">IPF40_02560</name>
</gene>
<evidence type="ECO:0000259" key="2">
    <source>
        <dbReference type="Pfam" id="PF14080"/>
    </source>
</evidence>
<evidence type="ECO:0000256" key="1">
    <source>
        <dbReference type="SAM" id="MobiDB-lite"/>
    </source>
</evidence>
<dbReference type="AlphaFoldDB" id="A0A934X3U5"/>
<protein>
    <submittedName>
        <fullName evidence="3">DUF4261 domain-containing protein</fullName>
    </submittedName>
</protein>
<dbReference type="InterPro" id="IPR025357">
    <property type="entry name" value="DUF4261"/>
</dbReference>
<dbReference type="Pfam" id="PF14080">
    <property type="entry name" value="DUF4261"/>
    <property type="match status" value="1"/>
</dbReference>
<sequence length="292" mass="30223">MGLIDKIRSSLPIPGRSFRHPEPAAQLLAFVLLERTIGVDEIVALVATVPGASATPMAHSPSSAEATDPTETSGPVEITLGGTTGFVLEISAPVPDGEAEASAANNAFWPDAAAAVARHRAHLIVSVSDQRADGVGDADGADPGERHTQRYAAFAHLVAALLGHEATVGVYLGDQGVVYEPAFYIDAVAGAGDGLPWEVAWFTWAAWESEGVSCGSTRGLRVFGHEELEVRGSTAAPSAVMDLLANIASYVVESGAVLMPGETLGYTDDQKLTITAVEASFVEGHTLAIGLP</sequence>
<dbReference type="EMBL" id="JADIXZ010000001">
    <property type="protein sequence ID" value="MBK6299969.1"/>
    <property type="molecule type" value="Genomic_DNA"/>
</dbReference>
<accession>A0A934X3U5</accession>
<proteinExistence type="predicted"/>
<reference evidence="3 4" key="1">
    <citation type="submission" date="2020-10" db="EMBL/GenBank/DDBJ databases">
        <title>Connecting structure to function with the recovery of over 1000 high-quality activated sludge metagenome-assembled genomes encoding full-length rRNA genes using long-read sequencing.</title>
        <authorList>
            <person name="Singleton C.M."/>
            <person name="Petriglieri F."/>
            <person name="Kristensen J.M."/>
            <person name="Kirkegaard R.H."/>
            <person name="Michaelsen T.Y."/>
            <person name="Andersen M.H."/>
            <person name="Karst S.M."/>
            <person name="Dueholm M.S."/>
            <person name="Nielsen P.H."/>
            <person name="Albertsen M."/>
        </authorList>
    </citation>
    <scope>NUCLEOTIDE SEQUENCE [LARGE SCALE GENOMIC DNA]</scope>
    <source>
        <strain evidence="3">AalE_18-Q3-R2-46_BAT3C.188</strain>
    </source>
</reference>
<comment type="caution">
    <text evidence="3">The sequence shown here is derived from an EMBL/GenBank/DDBJ whole genome shotgun (WGS) entry which is preliminary data.</text>
</comment>
<evidence type="ECO:0000313" key="4">
    <source>
        <dbReference type="Proteomes" id="UP000718281"/>
    </source>
</evidence>